<evidence type="ECO:0000313" key="2">
    <source>
        <dbReference type="Ensembl" id="ENSLACP00000002661.1"/>
    </source>
</evidence>
<dbReference type="OrthoDB" id="8950495at2759"/>
<dbReference type="GeneTree" id="ENSGT00390000003015"/>
<protein>
    <submittedName>
        <fullName evidence="2">Transmembrane protein 125</fullName>
    </submittedName>
</protein>
<reference evidence="2" key="2">
    <citation type="submission" date="2025-08" db="UniProtKB">
        <authorList>
            <consortium name="Ensembl"/>
        </authorList>
    </citation>
    <scope>IDENTIFICATION</scope>
</reference>
<evidence type="ECO:0000313" key="3">
    <source>
        <dbReference type="Proteomes" id="UP000008672"/>
    </source>
</evidence>
<accession>H2ZZ40</accession>
<proteinExistence type="predicted"/>
<dbReference type="InterPro" id="IPR028165">
    <property type="entry name" value="TMEM125"/>
</dbReference>
<name>H2ZZ40_LATCH</name>
<dbReference type="HOGENOM" id="CLU_118850_0_0_1"/>
<dbReference type="KEGG" id="lcm:102345174"/>
<feature type="transmembrane region" description="Helical" evidence="1">
    <location>
        <begin position="117"/>
        <end position="139"/>
    </location>
</feature>
<dbReference type="Proteomes" id="UP000008672">
    <property type="component" value="Unassembled WGS sequence"/>
</dbReference>
<dbReference type="GeneID" id="102345174"/>
<dbReference type="InParanoid" id="H2ZZ40"/>
<dbReference type="Ensembl" id="ENSLACT00000002683.1">
    <property type="protein sequence ID" value="ENSLACP00000002661.1"/>
    <property type="gene ID" value="ENSLACG00000002382.1"/>
</dbReference>
<keyword evidence="1" id="KW-0472">Membrane</keyword>
<keyword evidence="1" id="KW-0812">Transmembrane</keyword>
<dbReference type="EMBL" id="AFYH01201991">
    <property type="status" value="NOT_ANNOTATED_CDS"/>
    <property type="molecule type" value="Genomic_DNA"/>
</dbReference>
<keyword evidence="1" id="KW-1133">Transmembrane helix</keyword>
<reference evidence="2" key="3">
    <citation type="submission" date="2025-09" db="UniProtKB">
        <authorList>
            <consortium name="Ensembl"/>
        </authorList>
    </citation>
    <scope>IDENTIFICATION</scope>
</reference>
<dbReference type="Pfam" id="PF15109">
    <property type="entry name" value="TMEM125"/>
    <property type="match status" value="1"/>
</dbReference>
<feature type="transmembrane region" description="Helical" evidence="1">
    <location>
        <begin position="155"/>
        <end position="179"/>
    </location>
</feature>
<keyword evidence="3" id="KW-1185">Reference proteome</keyword>
<feature type="transmembrane region" description="Helical" evidence="1">
    <location>
        <begin position="40"/>
        <end position="61"/>
    </location>
</feature>
<evidence type="ECO:0000256" key="1">
    <source>
        <dbReference type="SAM" id="Phobius"/>
    </source>
</evidence>
<dbReference type="PANTHER" id="PTHR31416">
    <property type="entry name" value="TRANSMEMBRANE PROTEIN 125"/>
    <property type="match status" value="1"/>
</dbReference>
<organism evidence="2 3">
    <name type="scientific">Latimeria chalumnae</name>
    <name type="common">Coelacanth</name>
    <dbReference type="NCBI Taxonomy" id="7897"/>
    <lineage>
        <taxon>Eukaryota</taxon>
        <taxon>Metazoa</taxon>
        <taxon>Chordata</taxon>
        <taxon>Craniata</taxon>
        <taxon>Vertebrata</taxon>
        <taxon>Euteleostomi</taxon>
        <taxon>Coelacanthiformes</taxon>
        <taxon>Coelacanthidae</taxon>
        <taxon>Latimeria</taxon>
    </lineage>
</organism>
<dbReference type="Bgee" id="ENSLACG00000002382">
    <property type="expression patterns" value="Expressed in post-anal tail muscle and 1 other cell type or tissue"/>
</dbReference>
<reference evidence="3" key="1">
    <citation type="submission" date="2011-08" db="EMBL/GenBank/DDBJ databases">
        <title>The draft genome of Latimeria chalumnae.</title>
        <authorList>
            <person name="Di Palma F."/>
            <person name="Alfoldi J."/>
            <person name="Johnson J."/>
            <person name="Berlin A."/>
            <person name="Gnerre S."/>
            <person name="Jaffe D."/>
            <person name="MacCallum I."/>
            <person name="Young S."/>
            <person name="Walker B.J."/>
            <person name="Lander E."/>
            <person name="Lindblad-Toh K."/>
        </authorList>
    </citation>
    <scope>NUCLEOTIDE SEQUENCE [LARGE SCALE GENOMIC DNA]</scope>
    <source>
        <strain evidence="3">Wild caught</strain>
    </source>
</reference>
<gene>
    <name evidence="2" type="primary">TMEM125</name>
</gene>
<sequence>MSELLDLSPPRTPVDPSQIQQNILEEQVELWWFRNPKQSTLCYCVAVVLILVCGVGGIVLLSTTTSRSSEWRLGVGTALCLLALLILLKQLLSSAVQDMNCLRSRNEIDALRSGGSADYFILLATGLLVLACGIILLVLSNPRTINVPGKSMTDMFIAGVALIPAGFLILVGLAIYLLVTWCYRPSLRQAFRTRNLNFFSISGGMMTSQRETTSSTSNLI</sequence>
<dbReference type="AlphaFoldDB" id="H2ZZ40"/>
<dbReference type="PANTHER" id="PTHR31416:SF1">
    <property type="entry name" value="TRANSMEMBRANE PROTEIN 125"/>
    <property type="match status" value="1"/>
</dbReference>
<feature type="transmembrane region" description="Helical" evidence="1">
    <location>
        <begin position="73"/>
        <end position="96"/>
    </location>
</feature>
<dbReference type="OMA" id="MNCVRQP"/>
<dbReference type="eggNOG" id="ENOG502S0IK">
    <property type="taxonomic scope" value="Eukaryota"/>
</dbReference>